<evidence type="ECO:0000259" key="1">
    <source>
        <dbReference type="Pfam" id="PF03235"/>
    </source>
</evidence>
<gene>
    <name evidence="2" type="ordered locus">KOX_15625</name>
</gene>
<dbReference type="RefSeq" id="WP_014228595.1">
    <property type="nucleotide sequence ID" value="NC_016612.1"/>
</dbReference>
<organism evidence="2 3">
    <name type="scientific">Klebsiella michiganensis (strain ATCC 8724 / DSM 4798 / JCM 20051 / NBRC 3318 / NRRL B-199 / KCTC 1686 / BUCSAV 143 / CCM 1901)</name>
    <dbReference type="NCBI Taxonomy" id="1006551"/>
    <lineage>
        <taxon>Bacteria</taxon>
        <taxon>Pseudomonadati</taxon>
        <taxon>Pseudomonadota</taxon>
        <taxon>Gammaproteobacteria</taxon>
        <taxon>Enterobacterales</taxon>
        <taxon>Enterobacteriaceae</taxon>
        <taxon>Klebsiella/Raoultella group</taxon>
        <taxon>Klebsiella</taxon>
    </lineage>
</organism>
<evidence type="ECO:0000313" key="2">
    <source>
        <dbReference type="EMBL" id="AEX04849.1"/>
    </source>
</evidence>
<dbReference type="PATRIC" id="fig|1006551.4.peg.3128"/>
<dbReference type="Proteomes" id="UP000007843">
    <property type="component" value="Chromosome"/>
</dbReference>
<dbReference type="PANTHER" id="PTHR37292:SF2">
    <property type="entry name" value="DUF262 DOMAIN-CONTAINING PROTEIN"/>
    <property type="match status" value="1"/>
</dbReference>
<evidence type="ECO:0000313" key="3">
    <source>
        <dbReference type="Proteomes" id="UP000007843"/>
    </source>
</evidence>
<protein>
    <recommendedName>
        <fullName evidence="1">GmrSD restriction endonucleases N-terminal domain-containing protein</fullName>
    </recommendedName>
</protein>
<dbReference type="PANTHER" id="PTHR37292">
    <property type="entry name" value="VNG6097C"/>
    <property type="match status" value="1"/>
</dbReference>
<name>A0A0H3H8P1_KLEM8</name>
<accession>A0A0H3H8P1</accession>
<reference evidence="2 3" key="1">
    <citation type="journal article" date="2012" name="J. Bacteriol.">
        <title>Complete genome sequence of Klebsiella oxytoca KCTC 1686, used in production of 2,3-butanediol.</title>
        <authorList>
            <person name="Shin S.H."/>
            <person name="Kim S."/>
            <person name="Kim J.Y."/>
            <person name="Lee S."/>
            <person name="Um Y."/>
            <person name="Oh M.K."/>
            <person name="Kim Y.R."/>
            <person name="Lee J."/>
            <person name="Yang K.S."/>
        </authorList>
    </citation>
    <scope>NUCLEOTIDE SEQUENCE [LARGE SCALE GENOMIC DNA]</scope>
    <source>
        <strain evidence="3">ATCC 8724 / DSM 4798 / JCM 20051 / NBRC 3318 / NRRL B-199 / KCTC 1686</strain>
    </source>
</reference>
<feature type="domain" description="GmrSD restriction endonucleases N-terminal" evidence="1">
    <location>
        <begin position="19"/>
        <end position="221"/>
    </location>
</feature>
<sequence>MESNANSKKKIDSGNQRLASLLDDVTRGNIKIPAFQRDFVWTDEQILGLIDSIYSGYPVGSLLLWSTKTPLKFERNVGGFHLPEVKEDYPVNYVLDGQQRLTTLFGVFNADRKTENNELASRFNIHFVPSNDEFCNYKDLPNGVSSVPLSSILDTAKLLPELRRFPVDEQDKIANLVDKFKDYEFPIVTIKERSNQEVCRIFQRINSSGTSLSTIELLTAWTWSEKFDLRTEMDSLKDYLASVGYEQVDEVLLMRCLTAIINKKIDSDTLIDVDPTILLSSMEDLKRGVRSSVDFLANDLKIKNSIFLPFPIMLVPITYFFAKTARPTGHQYSSIKRWFWCCAFSQRYKAGTNTYVMEDIISMEGIINSPDSYIQPIPKIEADFFKKTWRINSSAAKASICLLAQLSPRSFITGKVVDLDSALSAYNARQFHHIYPKAYLAKQGFAFHESNIIANIAFLTAEDNNKISDSNPDTYFKAVHEAEKDLIFDAAVIDEKLRDGKSSYGEFINQREMDLNDLASKAMTGKI</sequence>
<dbReference type="EMBL" id="CP003218">
    <property type="protein sequence ID" value="AEX04849.1"/>
    <property type="molecule type" value="Genomic_DNA"/>
</dbReference>
<proteinExistence type="predicted"/>
<dbReference type="KEGG" id="kox:KOX_15625"/>
<dbReference type="Pfam" id="PF03235">
    <property type="entry name" value="GmrSD_N"/>
    <property type="match status" value="1"/>
</dbReference>
<dbReference type="InterPro" id="IPR004919">
    <property type="entry name" value="GmrSD_N"/>
</dbReference>
<dbReference type="AlphaFoldDB" id="A0A0H3H8P1"/>
<dbReference type="HOGENOM" id="CLU_021082_0_0_6"/>